<evidence type="ECO:0000256" key="1">
    <source>
        <dbReference type="ARBA" id="ARBA00005964"/>
    </source>
</evidence>
<dbReference type="PANTHER" id="PTHR43903">
    <property type="entry name" value="NEUROLIGIN"/>
    <property type="match status" value="1"/>
</dbReference>
<evidence type="ECO:0000256" key="4">
    <source>
        <dbReference type="SAM" id="Phobius"/>
    </source>
</evidence>
<dbReference type="InterPro" id="IPR029058">
    <property type="entry name" value="AB_hydrolase_fold"/>
</dbReference>
<dbReference type="AlphaFoldDB" id="A0A0K2VCE0"/>
<comment type="similarity">
    <text evidence="1">Belongs to the type-B carboxylesterase/lipase family.</text>
</comment>
<dbReference type="Gene3D" id="3.40.50.1820">
    <property type="entry name" value="alpha/beta hydrolase"/>
    <property type="match status" value="1"/>
</dbReference>
<reference evidence="6" key="1">
    <citation type="submission" date="2014-05" db="EMBL/GenBank/DDBJ databases">
        <authorList>
            <person name="Chronopoulou M."/>
        </authorList>
    </citation>
    <scope>NUCLEOTIDE SEQUENCE</scope>
    <source>
        <tissue evidence="6">Whole organism</tissue>
    </source>
</reference>
<dbReference type="InterPro" id="IPR002018">
    <property type="entry name" value="CarbesteraseB"/>
</dbReference>
<feature type="compositionally biased region" description="Low complexity" evidence="3">
    <location>
        <begin position="678"/>
        <end position="689"/>
    </location>
</feature>
<feature type="non-terminal residue" evidence="6">
    <location>
        <position position="772"/>
    </location>
</feature>
<proteinExistence type="inferred from homology"/>
<feature type="compositionally biased region" description="Low complexity" evidence="3">
    <location>
        <begin position="594"/>
        <end position="608"/>
    </location>
</feature>
<protein>
    <recommendedName>
        <fullName evidence="5">Carboxylesterase type B domain-containing protein</fullName>
    </recommendedName>
</protein>
<keyword evidence="4" id="KW-0472">Membrane</keyword>
<dbReference type="EMBL" id="HACA01030604">
    <property type="protein sequence ID" value="CDW47965.1"/>
    <property type="molecule type" value="Transcribed_RNA"/>
</dbReference>
<dbReference type="InterPro" id="IPR051093">
    <property type="entry name" value="Neuroligin/BSAL"/>
</dbReference>
<evidence type="ECO:0000256" key="3">
    <source>
        <dbReference type="SAM" id="MobiDB-lite"/>
    </source>
</evidence>
<feature type="region of interest" description="Disordered" evidence="3">
    <location>
        <begin position="587"/>
        <end position="608"/>
    </location>
</feature>
<evidence type="ECO:0000256" key="2">
    <source>
        <dbReference type="ARBA" id="ARBA00023180"/>
    </source>
</evidence>
<evidence type="ECO:0000313" key="6">
    <source>
        <dbReference type="EMBL" id="CDW47965.1"/>
    </source>
</evidence>
<keyword evidence="4" id="KW-0812">Transmembrane</keyword>
<evidence type="ECO:0000259" key="5">
    <source>
        <dbReference type="Pfam" id="PF00135"/>
    </source>
</evidence>
<dbReference type="SUPFAM" id="SSF53474">
    <property type="entry name" value="alpha/beta-Hydrolases"/>
    <property type="match status" value="1"/>
</dbReference>
<name>A0A0K2VCE0_LEPSM</name>
<dbReference type="OrthoDB" id="3200163at2759"/>
<keyword evidence="2" id="KW-0325">Glycoprotein</keyword>
<keyword evidence="4" id="KW-1133">Transmembrane helix</keyword>
<feature type="region of interest" description="Disordered" evidence="3">
    <location>
        <begin position="648"/>
        <end position="691"/>
    </location>
</feature>
<accession>A0A0K2VCE0</accession>
<feature type="domain" description="Carboxylesterase type B" evidence="5">
    <location>
        <begin position="13"/>
        <end position="420"/>
    </location>
</feature>
<feature type="transmembrane region" description="Helical" evidence="4">
    <location>
        <begin position="519"/>
        <end position="544"/>
    </location>
</feature>
<dbReference type="Pfam" id="PF00135">
    <property type="entry name" value="COesterase"/>
    <property type="match status" value="1"/>
</dbReference>
<organism evidence="6">
    <name type="scientific">Lepeophtheirus salmonis</name>
    <name type="common">Salmon louse</name>
    <name type="synonym">Caligus salmonis</name>
    <dbReference type="NCBI Taxonomy" id="72036"/>
    <lineage>
        <taxon>Eukaryota</taxon>
        <taxon>Metazoa</taxon>
        <taxon>Ecdysozoa</taxon>
        <taxon>Arthropoda</taxon>
        <taxon>Crustacea</taxon>
        <taxon>Multicrustacea</taxon>
        <taxon>Hexanauplia</taxon>
        <taxon>Copepoda</taxon>
        <taxon>Siphonostomatoida</taxon>
        <taxon>Caligidae</taxon>
        <taxon>Lepeophtheirus</taxon>
    </lineage>
</organism>
<sequence length="772" mass="86261">GFLNTNVSPHRKPSMANYGLMDQIALLKWIQENVRNFGGDPNRVTLFGHKYGAACIQFLMQSPVVVPGLFHRAILMSGSAMSDWALVNDPVHYAVQLSAHLNCTIPRNMLNDHLDIITCLRQKRIKDLAKFNFGEPSFLSAMGPSRDGILIPWNFGSNTAPTHKRSSSPSYQVIIGMVEDETNNIFSDSETRFGIGPGGKDRYFRTLIRNTYTYHLNEIFATIQNEYTDWMAVMGDHKINPQKMLWQTSKALTDKLYVGPILQSANWCNESGFKTYLYVYTHSSKSTFTTQETFRNDPSMETSKEIILNEFRRSQHGSMLPIVLGLPFAPELTSFYSPFNSQQGVLAQNLIVYWSNFAISGNPNYPNSIKTLFKRNKNLEDPAQSLVQWETYDMKSQKYLDIDTTMVMRHHYRLHTMSIWLNLVPKLHGAGENNIFPQHNAFMNHDNPELFIGVVRPSSYSHGYQVNRNYLESIISTTGAPSTTCLPVQLHLGNSNGFSDGDETILRLEQASAQANRHAMYMTIGIGVVLLTVNIWFLVCLFFCRSRLKCIGITSPAHTSIFSSHGMGRKETSCETELGSVSLQSETLTQDGCNRNGSRSGSAGSISRRSNLTESIRILQVPTSTASYRGEGVISFIGNESNSSDIKGIDGNNRTCVTLPRHHAPSSSAGSSSGGSSSGYSSTSVPSNSEINSATLGRRTINRSNCRLHSSIVQEGIIHNHIDLNKVLNTYVCSLFICRSSKGSKWKWRRNIDSFASTSNMSCTQHFKHKQT</sequence>
<feature type="non-terminal residue" evidence="6">
    <location>
        <position position="1"/>
    </location>
</feature>